<name>A0A1H0L9Y5_9BACT</name>
<evidence type="ECO:0000256" key="2">
    <source>
        <dbReference type="ARBA" id="ARBA00022723"/>
    </source>
</evidence>
<feature type="domain" description="4Fe-4S ferredoxin-type" evidence="5">
    <location>
        <begin position="43"/>
        <end position="73"/>
    </location>
</feature>
<dbReference type="STRING" id="91360.SAMN05660330_00712"/>
<keyword evidence="1" id="KW-0004">4Fe-4S</keyword>
<evidence type="ECO:0000256" key="4">
    <source>
        <dbReference type="ARBA" id="ARBA00023014"/>
    </source>
</evidence>
<dbReference type="InterPro" id="IPR050572">
    <property type="entry name" value="Fe-S_Ferredoxin"/>
</dbReference>
<dbReference type="GO" id="GO:0046872">
    <property type="term" value="F:metal ion binding"/>
    <property type="evidence" value="ECO:0007669"/>
    <property type="project" value="UniProtKB-KW"/>
</dbReference>
<sequence>MTEPKGSTQIETDRCKGCGLCVAVCPLELLTQDETTVNIKGYFPAKIKYPKKCKGCGFCALMCPDSVITVWRAEKQRRVCHA</sequence>
<dbReference type="GO" id="GO:0051539">
    <property type="term" value="F:4 iron, 4 sulfur cluster binding"/>
    <property type="evidence" value="ECO:0007669"/>
    <property type="project" value="UniProtKB-KW"/>
</dbReference>
<accession>A0A1H0L9Y5</accession>
<dbReference type="PROSITE" id="PS00198">
    <property type="entry name" value="4FE4S_FER_1"/>
    <property type="match status" value="2"/>
</dbReference>
<dbReference type="Proteomes" id="UP000199073">
    <property type="component" value="Unassembled WGS sequence"/>
</dbReference>
<keyword evidence="2" id="KW-0479">Metal-binding</keyword>
<evidence type="ECO:0000259" key="5">
    <source>
        <dbReference type="PROSITE" id="PS51379"/>
    </source>
</evidence>
<dbReference type="PANTHER" id="PTHR43687:SF4">
    <property type="entry name" value="BLR5484 PROTEIN"/>
    <property type="match status" value="1"/>
</dbReference>
<dbReference type="OrthoDB" id="9804603at2"/>
<keyword evidence="7" id="KW-1185">Reference proteome</keyword>
<reference evidence="6 7" key="1">
    <citation type="submission" date="2016-10" db="EMBL/GenBank/DDBJ databases">
        <authorList>
            <person name="de Groot N.N."/>
        </authorList>
    </citation>
    <scope>NUCLEOTIDE SEQUENCE [LARGE SCALE GENOMIC DNA]</scope>
    <source>
        <strain evidence="6 7">DSM 12130</strain>
    </source>
</reference>
<protein>
    <submittedName>
        <fullName evidence="6">2-oxoglutarate ferredoxin oxidoreductase subunit delta</fullName>
    </submittedName>
</protein>
<organism evidence="6 7">
    <name type="scientific">Desulforhopalus singaporensis</name>
    <dbReference type="NCBI Taxonomy" id="91360"/>
    <lineage>
        <taxon>Bacteria</taxon>
        <taxon>Pseudomonadati</taxon>
        <taxon>Thermodesulfobacteriota</taxon>
        <taxon>Desulfobulbia</taxon>
        <taxon>Desulfobulbales</taxon>
        <taxon>Desulfocapsaceae</taxon>
        <taxon>Desulforhopalus</taxon>
    </lineage>
</organism>
<evidence type="ECO:0000256" key="1">
    <source>
        <dbReference type="ARBA" id="ARBA00022485"/>
    </source>
</evidence>
<dbReference type="SUPFAM" id="SSF54862">
    <property type="entry name" value="4Fe-4S ferredoxins"/>
    <property type="match status" value="1"/>
</dbReference>
<dbReference type="RefSeq" id="WP_092219855.1">
    <property type="nucleotide sequence ID" value="NZ_FNJI01000004.1"/>
</dbReference>
<dbReference type="InterPro" id="IPR017896">
    <property type="entry name" value="4Fe4S_Fe-S-bd"/>
</dbReference>
<dbReference type="EMBL" id="FNJI01000004">
    <property type="protein sequence ID" value="SDO64813.1"/>
    <property type="molecule type" value="Genomic_DNA"/>
</dbReference>
<keyword evidence="4" id="KW-0411">Iron-sulfur</keyword>
<dbReference type="PANTHER" id="PTHR43687">
    <property type="entry name" value="ADENYLYLSULFATE REDUCTASE, BETA SUBUNIT"/>
    <property type="match status" value="1"/>
</dbReference>
<dbReference type="Pfam" id="PF13187">
    <property type="entry name" value="Fer4_9"/>
    <property type="match status" value="1"/>
</dbReference>
<gene>
    <name evidence="6" type="ORF">SAMN05660330_00712</name>
</gene>
<keyword evidence="3" id="KW-0408">Iron</keyword>
<evidence type="ECO:0000256" key="3">
    <source>
        <dbReference type="ARBA" id="ARBA00023004"/>
    </source>
</evidence>
<dbReference type="InterPro" id="IPR017900">
    <property type="entry name" value="4Fe4S_Fe_S_CS"/>
</dbReference>
<feature type="domain" description="4Fe-4S ferredoxin-type" evidence="5">
    <location>
        <begin position="6"/>
        <end position="35"/>
    </location>
</feature>
<evidence type="ECO:0000313" key="6">
    <source>
        <dbReference type="EMBL" id="SDO64813.1"/>
    </source>
</evidence>
<dbReference type="AlphaFoldDB" id="A0A1H0L9Y5"/>
<dbReference type="Gene3D" id="3.30.70.20">
    <property type="match status" value="1"/>
</dbReference>
<evidence type="ECO:0000313" key="7">
    <source>
        <dbReference type="Proteomes" id="UP000199073"/>
    </source>
</evidence>
<proteinExistence type="predicted"/>
<dbReference type="PROSITE" id="PS51379">
    <property type="entry name" value="4FE4S_FER_2"/>
    <property type="match status" value="2"/>
</dbReference>